<evidence type="ECO:0000259" key="3">
    <source>
        <dbReference type="Pfam" id="PF20434"/>
    </source>
</evidence>
<dbReference type="Proteomes" id="UP000238176">
    <property type="component" value="Unassembled WGS sequence"/>
</dbReference>
<organism evidence="4 5">
    <name type="scientific">Glycomyces artemisiae</name>
    <dbReference type="NCBI Taxonomy" id="1076443"/>
    <lineage>
        <taxon>Bacteria</taxon>
        <taxon>Bacillati</taxon>
        <taxon>Actinomycetota</taxon>
        <taxon>Actinomycetes</taxon>
        <taxon>Glycomycetales</taxon>
        <taxon>Glycomycetaceae</taxon>
        <taxon>Glycomyces</taxon>
    </lineage>
</organism>
<feature type="transmembrane region" description="Helical" evidence="2">
    <location>
        <begin position="6"/>
        <end position="24"/>
    </location>
</feature>
<gene>
    <name evidence="4" type="ORF">B0I28_103216</name>
</gene>
<accession>A0A2T0UP83</accession>
<evidence type="ECO:0000313" key="4">
    <source>
        <dbReference type="EMBL" id="PRY59742.1"/>
    </source>
</evidence>
<dbReference type="InterPro" id="IPR029058">
    <property type="entry name" value="AB_hydrolase_fold"/>
</dbReference>
<feature type="domain" description="BD-FAE-like" evidence="3">
    <location>
        <begin position="139"/>
        <end position="254"/>
    </location>
</feature>
<feature type="transmembrane region" description="Helical" evidence="2">
    <location>
        <begin position="63"/>
        <end position="84"/>
    </location>
</feature>
<dbReference type="SUPFAM" id="SSF53474">
    <property type="entry name" value="alpha/beta-Hydrolases"/>
    <property type="match status" value="1"/>
</dbReference>
<dbReference type="AlphaFoldDB" id="A0A2T0UP83"/>
<keyword evidence="2" id="KW-0472">Membrane</keyword>
<keyword evidence="1" id="KW-0378">Hydrolase</keyword>
<dbReference type="RefSeq" id="WP_106363654.1">
    <property type="nucleotide sequence ID" value="NZ_PVTJ01000003.1"/>
</dbReference>
<keyword evidence="2" id="KW-1133">Transmembrane helix</keyword>
<protein>
    <submittedName>
        <fullName evidence="4">Acetyl esterase/lipase</fullName>
    </submittedName>
</protein>
<comment type="caution">
    <text evidence="4">The sequence shown here is derived from an EMBL/GenBank/DDBJ whole genome shotgun (WGS) entry which is preliminary data.</text>
</comment>
<evidence type="ECO:0000256" key="2">
    <source>
        <dbReference type="SAM" id="Phobius"/>
    </source>
</evidence>
<proteinExistence type="predicted"/>
<keyword evidence="2" id="KW-0812">Transmembrane</keyword>
<dbReference type="Gene3D" id="3.40.50.1820">
    <property type="entry name" value="alpha/beta hydrolase"/>
    <property type="match status" value="1"/>
</dbReference>
<reference evidence="4 5" key="1">
    <citation type="submission" date="2018-03" db="EMBL/GenBank/DDBJ databases">
        <title>Genomic Encyclopedia of Type Strains, Phase III (KMG-III): the genomes of soil and plant-associated and newly described type strains.</title>
        <authorList>
            <person name="Whitman W."/>
        </authorList>
    </citation>
    <scope>NUCLEOTIDE SEQUENCE [LARGE SCALE GENOMIC DNA]</scope>
    <source>
        <strain evidence="4 5">CGMCC 4.7067</strain>
    </source>
</reference>
<name>A0A2T0UP83_9ACTN</name>
<evidence type="ECO:0000256" key="1">
    <source>
        <dbReference type="ARBA" id="ARBA00022801"/>
    </source>
</evidence>
<dbReference type="PANTHER" id="PTHR48081">
    <property type="entry name" value="AB HYDROLASE SUPERFAMILY PROTEIN C4A8.06C"/>
    <property type="match status" value="1"/>
</dbReference>
<sequence length="365" mass="39291">MSVPWGYLIGLAVLALPAVPVPRLPERLGTVWYFICLAVNELPLLVIAFFIADTALAASQGDLANPVATTAAVLAGACVALTAWRGLRTPHALRKALGAAYTPRRTSLARLLSPFAIRPRSVERIADLAYGPAGKRHLLDLYRHRSHPAVAPVLVHFHGGHYETGRKNTQSRPLLHRLAANGWTCISANYRHRPDAGYEDHVTDVKRVIAWIREHGPEWGADPDRIVLSGSSAGAHMSALAALTPNDPAFQPGFEGVDTTVAAVVGLNGYWGRYFGNEPGSAPLDRAQVGAPPFLIVHGDHDTLVHVADVRRFAADLRAVTGRVAYAELPGAHHGFDLLHSPRFEAVVDAVEQFATAAVAPVRRA</sequence>
<dbReference type="EMBL" id="PVTJ01000003">
    <property type="protein sequence ID" value="PRY59742.1"/>
    <property type="molecule type" value="Genomic_DNA"/>
</dbReference>
<dbReference type="GO" id="GO:0016787">
    <property type="term" value="F:hydrolase activity"/>
    <property type="evidence" value="ECO:0007669"/>
    <property type="project" value="UniProtKB-KW"/>
</dbReference>
<dbReference type="InterPro" id="IPR050300">
    <property type="entry name" value="GDXG_lipolytic_enzyme"/>
</dbReference>
<dbReference type="PANTHER" id="PTHR48081:SF33">
    <property type="entry name" value="KYNURENINE FORMAMIDASE"/>
    <property type="match status" value="1"/>
</dbReference>
<dbReference type="Pfam" id="PF20434">
    <property type="entry name" value="BD-FAE"/>
    <property type="match status" value="1"/>
</dbReference>
<feature type="transmembrane region" description="Helical" evidence="2">
    <location>
        <begin position="31"/>
        <end position="51"/>
    </location>
</feature>
<dbReference type="InterPro" id="IPR049492">
    <property type="entry name" value="BD-FAE-like_dom"/>
</dbReference>
<dbReference type="OrthoDB" id="9803828at2"/>
<keyword evidence="5" id="KW-1185">Reference proteome</keyword>
<evidence type="ECO:0000313" key="5">
    <source>
        <dbReference type="Proteomes" id="UP000238176"/>
    </source>
</evidence>